<accession>A0ABV8JER2</accession>
<comment type="caution">
    <text evidence="1">The sequence shown here is derived from an EMBL/GenBank/DDBJ whole genome shotgun (WGS) entry which is preliminary data.</text>
</comment>
<dbReference type="RefSeq" id="WP_380704266.1">
    <property type="nucleotide sequence ID" value="NZ_JBHSAP010000009.1"/>
</dbReference>
<protein>
    <submittedName>
        <fullName evidence="1">Uncharacterized protein</fullName>
    </submittedName>
</protein>
<evidence type="ECO:0000313" key="2">
    <source>
        <dbReference type="Proteomes" id="UP001595843"/>
    </source>
</evidence>
<name>A0ABV8JER2_9BACL</name>
<dbReference type="Proteomes" id="UP001595843">
    <property type="component" value="Unassembled WGS sequence"/>
</dbReference>
<organism evidence="1 2">
    <name type="scientific">Salinithrix halophila</name>
    <dbReference type="NCBI Taxonomy" id="1485204"/>
    <lineage>
        <taxon>Bacteria</taxon>
        <taxon>Bacillati</taxon>
        <taxon>Bacillota</taxon>
        <taxon>Bacilli</taxon>
        <taxon>Bacillales</taxon>
        <taxon>Thermoactinomycetaceae</taxon>
        <taxon>Salinithrix</taxon>
    </lineage>
</organism>
<reference evidence="2" key="1">
    <citation type="journal article" date="2019" name="Int. J. Syst. Evol. Microbiol.">
        <title>The Global Catalogue of Microorganisms (GCM) 10K type strain sequencing project: providing services to taxonomists for standard genome sequencing and annotation.</title>
        <authorList>
            <consortium name="The Broad Institute Genomics Platform"/>
            <consortium name="The Broad Institute Genome Sequencing Center for Infectious Disease"/>
            <person name="Wu L."/>
            <person name="Ma J."/>
        </authorList>
    </citation>
    <scope>NUCLEOTIDE SEQUENCE [LARGE SCALE GENOMIC DNA]</scope>
    <source>
        <strain evidence="2">IBRC-M 10813</strain>
    </source>
</reference>
<evidence type="ECO:0000313" key="1">
    <source>
        <dbReference type="EMBL" id="MFC4076908.1"/>
    </source>
</evidence>
<proteinExistence type="predicted"/>
<dbReference type="EMBL" id="JBHSAP010000009">
    <property type="protein sequence ID" value="MFC4076908.1"/>
    <property type="molecule type" value="Genomic_DNA"/>
</dbReference>
<sequence length="147" mass="17110">MANRSLQEISSLLTSRLSVAKKNYANPWSMEPDVHRSWDAESKASLVILWGLLVYPRLDPDMKKNRERTISVNRIYQLFGEHLGSEKDWSQVVARLKKHDYIRFPTEETITAGTRLWTAVDASKMYHLFRTSVLVRKMNLSEKEEGL</sequence>
<gene>
    <name evidence="1" type="ORF">ACFOUO_08795</name>
</gene>
<keyword evidence="2" id="KW-1185">Reference proteome</keyword>